<organism evidence="8 9">
    <name type="scientific">Natronogracilivirga saccharolytica</name>
    <dbReference type="NCBI Taxonomy" id="2812953"/>
    <lineage>
        <taxon>Bacteria</taxon>
        <taxon>Pseudomonadati</taxon>
        <taxon>Balneolota</taxon>
        <taxon>Balneolia</taxon>
        <taxon>Balneolales</taxon>
        <taxon>Cyclonatronaceae</taxon>
        <taxon>Natronogracilivirga</taxon>
    </lineage>
</organism>
<dbReference type="Pfam" id="PF02770">
    <property type="entry name" value="Acyl-CoA_dh_M"/>
    <property type="match status" value="1"/>
</dbReference>
<dbReference type="PANTHER" id="PTHR43884">
    <property type="entry name" value="ACYL-COA DEHYDROGENASE"/>
    <property type="match status" value="1"/>
</dbReference>
<dbReference type="Pfam" id="PF00441">
    <property type="entry name" value="Acyl-CoA_dh_1"/>
    <property type="match status" value="1"/>
</dbReference>
<evidence type="ECO:0000313" key="9">
    <source>
        <dbReference type="Proteomes" id="UP000673975"/>
    </source>
</evidence>
<evidence type="ECO:0000256" key="4">
    <source>
        <dbReference type="ARBA" id="ARBA00022827"/>
    </source>
</evidence>
<evidence type="ECO:0000256" key="1">
    <source>
        <dbReference type="ARBA" id="ARBA00001974"/>
    </source>
</evidence>
<keyword evidence="5" id="KW-0560">Oxidoreductase</keyword>
<evidence type="ECO:0000256" key="2">
    <source>
        <dbReference type="ARBA" id="ARBA00009347"/>
    </source>
</evidence>
<feature type="domain" description="Acyl-CoA dehydrogenase/oxidase C-terminal" evidence="6">
    <location>
        <begin position="233"/>
        <end position="382"/>
    </location>
</feature>
<protein>
    <submittedName>
        <fullName evidence="8">Acyl-CoA/acyl-ACP dehydrogenase</fullName>
    </submittedName>
</protein>
<dbReference type="SUPFAM" id="SSF47203">
    <property type="entry name" value="Acyl-CoA dehydrogenase C-terminal domain-like"/>
    <property type="match status" value="1"/>
</dbReference>
<gene>
    <name evidence="8" type="ORF">NATSA_12990</name>
</gene>
<keyword evidence="4 5" id="KW-0274">FAD</keyword>
<keyword evidence="9" id="KW-1185">Reference proteome</keyword>
<comment type="cofactor">
    <cofactor evidence="1 5">
        <name>FAD</name>
        <dbReference type="ChEBI" id="CHEBI:57692"/>
    </cofactor>
</comment>
<evidence type="ECO:0000259" key="7">
    <source>
        <dbReference type="Pfam" id="PF02770"/>
    </source>
</evidence>
<comment type="caution">
    <text evidence="8">The sequence shown here is derived from an EMBL/GenBank/DDBJ whole genome shotgun (WGS) entry which is preliminary data.</text>
</comment>
<dbReference type="RefSeq" id="WP_210513043.1">
    <property type="nucleotide sequence ID" value="NZ_JAFIDN010000012.1"/>
</dbReference>
<dbReference type="InterPro" id="IPR036250">
    <property type="entry name" value="AcylCo_DH-like_C"/>
</dbReference>
<keyword evidence="3 5" id="KW-0285">Flavoprotein</keyword>
<dbReference type="InterPro" id="IPR046373">
    <property type="entry name" value="Acyl-CoA_Oxase/DH_mid-dom_sf"/>
</dbReference>
<evidence type="ECO:0000259" key="6">
    <source>
        <dbReference type="Pfam" id="PF00441"/>
    </source>
</evidence>
<dbReference type="GO" id="GO:0003995">
    <property type="term" value="F:acyl-CoA dehydrogenase activity"/>
    <property type="evidence" value="ECO:0007669"/>
    <property type="project" value="TreeGrafter"/>
</dbReference>
<dbReference type="GO" id="GO:0050660">
    <property type="term" value="F:flavin adenine dinucleotide binding"/>
    <property type="evidence" value="ECO:0007669"/>
    <property type="project" value="InterPro"/>
</dbReference>
<dbReference type="EMBL" id="JAFIDN010000012">
    <property type="protein sequence ID" value="MBP3193585.1"/>
    <property type="molecule type" value="Genomic_DNA"/>
</dbReference>
<evidence type="ECO:0000313" key="8">
    <source>
        <dbReference type="EMBL" id="MBP3193585.1"/>
    </source>
</evidence>
<comment type="similarity">
    <text evidence="2 5">Belongs to the acyl-CoA dehydrogenase family.</text>
</comment>
<sequence>MNNNQDSSFSRFIKEYENVLHRVFRDSQNHKKVSLHRSIPPMLMRDIMQCKPLNVFIGKEHGGFGGNVSQCLKMLEASSYESLPLSLMMGINGALFIQPVSRYADKKVAKDVLWQFVNDQAMGGLMITEPGYGSDALHMQTAYQEAQNGYRIKGTKHWAGLTGWADYWLLTARKRKKDGTLARDIDFFIHDNRNSGIEVEEYFENLGLYMLPYGRNSIDVTVPADYKLDSGSTGIKLMLDMLHRSRMQFPGMAMGFLRRIADDALTHVTNRSVGGKSLFSYDQVKERMVRLQSWFTSCSAMCAYTSAHAPISKNLSTEDIPANAIKSIVTDMMQDAAQSFLQLTGAQGYKLDHMAGRGIIDSRPFQIFEGSNDILYQQIAESFIKRMRKAKISVLYDYLKSYELTQKASEYLEKDTNISVSADMAQRKQVVLGKMLGYVVTMNMVLDLGEKGFNNELIGNTLNVLSVEIKKFLNVLHELPESFPSEDIESSANWADFTS</sequence>
<dbReference type="Gene3D" id="1.10.540.10">
    <property type="entry name" value="Acyl-CoA dehydrogenase/oxidase, N-terminal domain"/>
    <property type="match status" value="1"/>
</dbReference>
<dbReference type="Gene3D" id="1.20.140.10">
    <property type="entry name" value="Butyryl-CoA Dehydrogenase, subunit A, domain 3"/>
    <property type="match status" value="1"/>
</dbReference>
<evidence type="ECO:0000256" key="5">
    <source>
        <dbReference type="RuleBase" id="RU362125"/>
    </source>
</evidence>
<dbReference type="CDD" id="cd00567">
    <property type="entry name" value="ACAD"/>
    <property type="match status" value="1"/>
</dbReference>
<feature type="domain" description="Acyl-CoA oxidase/dehydrogenase middle" evidence="7">
    <location>
        <begin position="125"/>
        <end position="215"/>
    </location>
</feature>
<name>A0A8J7RKW7_9BACT</name>
<evidence type="ECO:0000256" key="3">
    <source>
        <dbReference type="ARBA" id="ARBA00022630"/>
    </source>
</evidence>
<dbReference type="InterPro" id="IPR037069">
    <property type="entry name" value="AcylCoA_DH/ox_N_sf"/>
</dbReference>
<dbReference type="InterPro" id="IPR006091">
    <property type="entry name" value="Acyl-CoA_Oxase/DH_mid-dom"/>
</dbReference>
<dbReference type="InterPro" id="IPR009075">
    <property type="entry name" value="AcylCo_DH/oxidase_C"/>
</dbReference>
<accession>A0A8J7RKW7</accession>
<dbReference type="InterPro" id="IPR009100">
    <property type="entry name" value="AcylCoA_DH/oxidase_NM_dom_sf"/>
</dbReference>
<dbReference type="Proteomes" id="UP000673975">
    <property type="component" value="Unassembled WGS sequence"/>
</dbReference>
<dbReference type="PANTHER" id="PTHR43884:SF12">
    <property type="entry name" value="ISOVALERYL-COA DEHYDROGENASE, MITOCHONDRIAL-RELATED"/>
    <property type="match status" value="1"/>
</dbReference>
<dbReference type="SUPFAM" id="SSF56645">
    <property type="entry name" value="Acyl-CoA dehydrogenase NM domain-like"/>
    <property type="match status" value="1"/>
</dbReference>
<dbReference type="Gene3D" id="2.40.110.10">
    <property type="entry name" value="Butyryl-CoA Dehydrogenase, subunit A, domain 2"/>
    <property type="match status" value="1"/>
</dbReference>
<dbReference type="AlphaFoldDB" id="A0A8J7RKW7"/>
<reference evidence="8" key="1">
    <citation type="submission" date="2021-02" db="EMBL/GenBank/DDBJ databases">
        <title>Natronogracilivirga saccharolytica gen. nov. sp. nov. a new anaerobic, haloalkiliphilic carbohydrate-fermenting bacterium from soda lake and proposing of Cyclonatronumiaceae fam. nov. in the phylum Balneolaeota.</title>
        <authorList>
            <person name="Zhilina T.N."/>
            <person name="Sorokin D.Y."/>
            <person name="Zavarzina D.G."/>
            <person name="Toshchakov S.V."/>
            <person name="Kublanov I.V."/>
        </authorList>
    </citation>
    <scope>NUCLEOTIDE SEQUENCE</scope>
    <source>
        <strain evidence="8">Z-1702</strain>
    </source>
</reference>
<proteinExistence type="inferred from homology"/>